<dbReference type="EMBL" id="QMFB01000024">
    <property type="protein sequence ID" value="RAV15352.1"/>
    <property type="molecule type" value="Genomic_DNA"/>
</dbReference>
<dbReference type="Proteomes" id="UP000250369">
    <property type="component" value="Unassembled WGS sequence"/>
</dbReference>
<reference evidence="1 2" key="1">
    <citation type="journal article" date="2009" name="Int. J. Syst. Evol. Microbiol.">
        <title>Paenibacillus contaminans sp. nov., isolated from a contaminated laboratory plate.</title>
        <authorList>
            <person name="Chou J.H."/>
            <person name="Lee J.H."/>
            <person name="Lin M.C."/>
            <person name="Chang P.S."/>
            <person name="Arun A.B."/>
            <person name="Young C.C."/>
            <person name="Chen W.M."/>
        </authorList>
    </citation>
    <scope>NUCLEOTIDE SEQUENCE [LARGE SCALE GENOMIC DNA]</scope>
    <source>
        <strain evidence="1 2">CKOBP-6</strain>
    </source>
</reference>
<protein>
    <submittedName>
        <fullName evidence="1">Uncharacterized protein</fullName>
    </submittedName>
</protein>
<organism evidence="1 2">
    <name type="scientific">Paenibacillus contaminans</name>
    <dbReference type="NCBI Taxonomy" id="450362"/>
    <lineage>
        <taxon>Bacteria</taxon>
        <taxon>Bacillati</taxon>
        <taxon>Bacillota</taxon>
        <taxon>Bacilli</taxon>
        <taxon>Bacillales</taxon>
        <taxon>Paenibacillaceae</taxon>
        <taxon>Paenibacillus</taxon>
    </lineage>
</organism>
<keyword evidence="2" id="KW-1185">Reference proteome</keyword>
<comment type="caution">
    <text evidence="1">The sequence shown here is derived from an EMBL/GenBank/DDBJ whole genome shotgun (WGS) entry which is preliminary data.</text>
</comment>
<evidence type="ECO:0000313" key="2">
    <source>
        <dbReference type="Proteomes" id="UP000250369"/>
    </source>
</evidence>
<gene>
    <name evidence="1" type="ORF">DQG23_30615</name>
</gene>
<sequence>MSKASFEEVMSSVRRLTEEVKGQSLEVMEKFYRETSVKYKALLDELHMEYTHPHHGTLKATYAEFDRYISGSNRRRGGNFICRKRFGH</sequence>
<accession>A0A329M6Q6</accession>
<name>A0A329M6Q6_9BACL</name>
<proteinExistence type="predicted"/>
<dbReference type="AlphaFoldDB" id="A0A329M6Q6"/>
<evidence type="ECO:0000313" key="1">
    <source>
        <dbReference type="EMBL" id="RAV15352.1"/>
    </source>
</evidence>